<name>A0A934VX88_9BACT</name>
<dbReference type="EMBL" id="JAENIJ010000035">
    <property type="protein sequence ID" value="MBK1884105.1"/>
    <property type="molecule type" value="Genomic_DNA"/>
</dbReference>
<dbReference type="InterPro" id="IPR054612">
    <property type="entry name" value="Phage_capsid-like_C"/>
</dbReference>
<accession>A0A934VX88</accession>
<dbReference type="AlphaFoldDB" id="A0A934VX88"/>
<evidence type="ECO:0000259" key="2">
    <source>
        <dbReference type="Pfam" id="PF05065"/>
    </source>
</evidence>
<dbReference type="Gene3D" id="3.30.2400.10">
    <property type="entry name" value="Major capsid protein gp5"/>
    <property type="match status" value="1"/>
</dbReference>
<comment type="caution">
    <text evidence="3">The sequence shown here is derived from an EMBL/GenBank/DDBJ whole genome shotgun (WGS) entry which is preliminary data.</text>
</comment>
<evidence type="ECO:0000313" key="4">
    <source>
        <dbReference type="Proteomes" id="UP000603141"/>
    </source>
</evidence>
<proteinExistence type="predicted"/>
<comment type="subcellular location">
    <subcellularLocation>
        <location evidence="1">Virion</location>
    </subcellularLocation>
</comment>
<dbReference type="Pfam" id="PF05065">
    <property type="entry name" value="Phage_capsid"/>
    <property type="match status" value="1"/>
</dbReference>
<sequence>MKLNRSNRFKTPWLTVAIFAGLAGLGFCHDRTGTTSLATLACMGIPQRKMDDDPDNNGGGDFEKKVLAGVGAIKKQVGEMESRFATTDQEAKKLSEDFSNHIKNFEGLPGQIQDMTRTIQQIQLKQNNERRAIGGSIVERISADDEKRNIINGLFRMGIDPTGQRVKTNEDQRKAVENYQRAMSTGATPGSAYLVEELNTEVYSLIASYGIWGDFDVIPVSTKSIRMIVDTTDPNMGWATEGIAPAESSYAGGPVSATIGKMLGWIGVSSELLEDSEVNLVPYLLPKFANACAYRLDWSCLSADGTADVTDGGYTGIFYSGTASVAATGNVSVETLDQEDFTKTMLAVNPAVLSRPSMWWTHPQNLIRMLAIKDGNGRSIFLPAIDAPSPGGIGSILGSPVRLSHAAPNANTTSSKIATFGDPKGQAVCLRKDFDFATSADAKFTEDQVVFRARARAATKTKAADAFGVLTNAAA</sequence>
<dbReference type="InterPro" id="IPR024455">
    <property type="entry name" value="Phage_capsid"/>
</dbReference>
<evidence type="ECO:0000313" key="3">
    <source>
        <dbReference type="EMBL" id="MBK1884105.1"/>
    </source>
</evidence>
<dbReference type="Proteomes" id="UP000603141">
    <property type="component" value="Unassembled WGS sequence"/>
</dbReference>
<dbReference type="SUPFAM" id="SSF56563">
    <property type="entry name" value="Major capsid protein gp5"/>
    <property type="match status" value="1"/>
</dbReference>
<organism evidence="3 4">
    <name type="scientific">Luteolibacter pohnpeiensis</name>
    <dbReference type="NCBI Taxonomy" id="454153"/>
    <lineage>
        <taxon>Bacteria</taxon>
        <taxon>Pseudomonadati</taxon>
        <taxon>Verrucomicrobiota</taxon>
        <taxon>Verrucomicrobiia</taxon>
        <taxon>Verrucomicrobiales</taxon>
        <taxon>Verrucomicrobiaceae</taxon>
        <taxon>Luteolibacter</taxon>
    </lineage>
</organism>
<dbReference type="Gene3D" id="3.30.2320.10">
    <property type="entry name" value="hypothetical protein PF0899 domain"/>
    <property type="match status" value="1"/>
</dbReference>
<feature type="domain" description="Phage capsid-like C-terminal" evidence="2">
    <location>
        <begin position="215"/>
        <end position="471"/>
    </location>
</feature>
<gene>
    <name evidence="3" type="ORF">JIN85_16920</name>
</gene>
<dbReference type="NCBIfam" id="TIGR01554">
    <property type="entry name" value="major_cap_HK97"/>
    <property type="match status" value="1"/>
</dbReference>
<reference evidence="3" key="1">
    <citation type="submission" date="2021-01" db="EMBL/GenBank/DDBJ databases">
        <title>Modified the classification status of verrucomicrobia.</title>
        <authorList>
            <person name="Feng X."/>
        </authorList>
    </citation>
    <scope>NUCLEOTIDE SEQUENCE</scope>
    <source>
        <strain evidence="3">KCTC 22041</strain>
    </source>
</reference>
<keyword evidence="4" id="KW-1185">Reference proteome</keyword>
<protein>
    <submittedName>
        <fullName evidence="3">Phage major capsid protein</fullName>
    </submittedName>
</protein>
<dbReference type="RefSeq" id="WP_200272981.1">
    <property type="nucleotide sequence ID" value="NZ_JAENIJ010000035.1"/>
</dbReference>
<evidence type="ECO:0000256" key="1">
    <source>
        <dbReference type="ARBA" id="ARBA00004328"/>
    </source>
</evidence>